<organism evidence="2 3">
    <name type="scientific">Sphingobacterium hungaricum</name>
    <dbReference type="NCBI Taxonomy" id="2082723"/>
    <lineage>
        <taxon>Bacteria</taxon>
        <taxon>Pseudomonadati</taxon>
        <taxon>Bacteroidota</taxon>
        <taxon>Sphingobacteriia</taxon>
        <taxon>Sphingobacteriales</taxon>
        <taxon>Sphingobacteriaceae</taxon>
        <taxon>Sphingobacterium</taxon>
    </lineage>
</organism>
<name>A0A928V333_9SPHI</name>
<gene>
    <name evidence="2" type="ORF">C4F49_16160</name>
</gene>
<dbReference type="Proteomes" id="UP000616201">
    <property type="component" value="Unassembled WGS sequence"/>
</dbReference>
<dbReference type="EMBL" id="PRDK01000009">
    <property type="protein sequence ID" value="MBE8715219.1"/>
    <property type="molecule type" value="Genomic_DNA"/>
</dbReference>
<comment type="caution">
    <text evidence="2">The sequence shown here is derived from an EMBL/GenBank/DDBJ whole genome shotgun (WGS) entry which is preliminary data.</text>
</comment>
<accession>A0A928V333</accession>
<protein>
    <recommendedName>
        <fullName evidence="4">Repeat domain-containing protein</fullName>
    </recommendedName>
</protein>
<dbReference type="SUPFAM" id="SSF69318">
    <property type="entry name" value="Integrin alpha N-terminal domain"/>
    <property type="match status" value="1"/>
</dbReference>
<reference evidence="2" key="1">
    <citation type="submission" date="2018-02" db="EMBL/GenBank/DDBJ databases">
        <authorList>
            <person name="Vasarhelyi B.M."/>
            <person name="Deshmukh S."/>
            <person name="Balint B."/>
            <person name="Kukolya J."/>
        </authorList>
    </citation>
    <scope>NUCLEOTIDE SEQUENCE</scope>
    <source>
        <strain evidence="2">KB22</strain>
    </source>
</reference>
<evidence type="ECO:0000313" key="3">
    <source>
        <dbReference type="Proteomes" id="UP000616201"/>
    </source>
</evidence>
<dbReference type="Pfam" id="PF01839">
    <property type="entry name" value="FG-GAP"/>
    <property type="match status" value="1"/>
</dbReference>
<dbReference type="AlphaFoldDB" id="A0A928V333"/>
<evidence type="ECO:0000313" key="2">
    <source>
        <dbReference type="EMBL" id="MBE8715219.1"/>
    </source>
</evidence>
<keyword evidence="3" id="KW-1185">Reference proteome</keyword>
<evidence type="ECO:0008006" key="4">
    <source>
        <dbReference type="Google" id="ProtNLM"/>
    </source>
</evidence>
<sequence length="265" mass="30495">MNKSHVICGILILFSFVACNPFEDKKGKEQDDVSQDSLTTETAAAIYQFNKDSIAEHQLFMIDVFRVFDDEKKPQDIINNSWLDLHTKDNKYYLDSLDYSIEMAGEDACSGYPLQEVKSNRNSLLFMNIPSLHKGEVETIFSMSKVMCPNESYSFQFNNNGYELKATGEISLQQNYVDDFGKQVQYCESTDYSLAIYMNGKLQNRILDNETFDQTTVSLVFVGDLDKDGYADFIISAPRHYEEQRYLLILSSDNKIYEAYNSFDC</sequence>
<dbReference type="InterPro" id="IPR028994">
    <property type="entry name" value="Integrin_alpha_N"/>
</dbReference>
<evidence type="ECO:0000256" key="1">
    <source>
        <dbReference type="ARBA" id="ARBA00022729"/>
    </source>
</evidence>
<proteinExistence type="predicted"/>
<keyword evidence="1" id="KW-0732">Signal</keyword>
<dbReference type="InterPro" id="IPR013517">
    <property type="entry name" value="FG-GAP"/>
</dbReference>
<dbReference type="RefSeq" id="WP_196937065.1">
    <property type="nucleotide sequence ID" value="NZ_MU158698.1"/>
</dbReference>
<dbReference type="PROSITE" id="PS51257">
    <property type="entry name" value="PROKAR_LIPOPROTEIN"/>
    <property type="match status" value="1"/>
</dbReference>
<dbReference type="Gene3D" id="2.130.10.130">
    <property type="entry name" value="Integrin alpha, N-terminal"/>
    <property type="match status" value="1"/>
</dbReference>